<evidence type="ECO:0000256" key="1">
    <source>
        <dbReference type="SAM" id="SignalP"/>
    </source>
</evidence>
<dbReference type="KEGG" id="mcui:G8O30_11590"/>
<proteinExistence type="predicted"/>
<dbReference type="Proteomes" id="UP000593626">
    <property type="component" value="Chromosome"/>
</dbReference>
<feature type="signal peptide" evidence="1">
    <location>
        <begin position="1"/>
        <end position="24"/>
    </location>
</feature>
<accession>A0A7S8CCX5</accession>
<dbReference type="Gene3D" id="3.30.457.10">
    <property type="entry name" value="Copper amine oxidase-like, N-terminal domain"/>
    <property type="match status" value="1"/>
</dbReference>
<dbReference type="EMBL" id="CP049742">
    <property type="protein sequence ID" value="QPC47546.1"/>
    <property type="molecule type" value="Genomic_DNA"/>
</dbReference>
<evidence type="ECO:0000313" key="4">
    <source>
        <dbReference type="Proteomes" id="UP000593626"/>
    </source>
</evidence>
<feature type="domain" description="Copper amine oxidase-like N-terminal" evidence="2">
    <location>
        <begin position="41"/>
        <end position="133"/>
    </location>
</feature>
<dbReference type="SUPFAM" id="SSF55383">
    <property type="entry name" value="Copper amine oxidase, domain N"/>
    <property type="match status" value="1"/>
</dbReference>
<reference evidence="3 4" key="1">
    <citation type="submission" date="2019-07" db="EMBL/GenBank/DDBJ databases">
        <title>Genome sequence of 2 isolates from Red Sea Mangroves.</title>
        <authorList>
            <person name="Sefrji F."/>
            <person name="Michoud G."/>
            <person name="Merlino G."/>
            <person name="Daffonchio D."/>
        </authorList>
    </citation>
    <scope>NUCLEOTIDE SEQUENCE [LARGE SCALE GENOMIC DNA]</scope>
    <source>
        <strain evidence="3 4">R1DC41</strain>
    </source>
</reference>
<keyword evidence="4" id="KW-1185">Reference proteome</keyword>
<dbReference type="Pfam" id="PF07833">
    <property type="entry name" value="Cu_amine_oxidN1"/>
    <property type="match status" value="1"/>
</dbReference>
<evidence type="ECO:0000259" key="2">
    <source>
        <dbReference type="Pfam" id="PF07833"/>
    </source>
</evidence>
<keyword evidence="1" id="KW-0732">Signal</keyword>
<feature type="chain" id="PRO_5038753313" evidence="1">
    <location>
        <begin position="25"/>
        <end position="254"/>
    </location>
</feature>
<gene>
    <name evidence="3" type="ORF">G8O30_11590</name>
</gene>
<evidence type="ECO:0000313" key="3">
    <source>
        <dbReference type="EMBL" id="QPC47546.1"/>
    </source>
</evidence>
<name>A0A7S8CCX5_9BACI</name>
<dbReference type="InterPro" id="IPR036582">
    <property type="entry name" value="Mao_N_sf"/>
</dbReference>
<sequence>MKKLISIAATLVLLLSFISTPRLSAMSPDKQFITVFGGKLVENRTLLPLRSLFEALDATVSWDSKTNKITVVKQNTTIVLTVNSNTATVNGKMQTIDVPAKVYDGATLVPVRFMTEQLGGSVEWNKERHTVIIETSVAQIEVFVQGTISTSSWVHNFFKTNEIQMYYSFSSDFVMGLTEDQKEVWLGYQSVWSGDDILSGQVQVVDNNTAYLWFKYIYEDDQTTYRGVLKLNGNVLTLIYINLDGEVVTAEFKK</sequence>
<dbReference type="AlphaFoldDB" id="A0A7S8CCX5"/>
<organism evidence="3 4">
    <name type="scientific">Mangrovibacillus cuniculi</name>
    <dbReference type="NCBI Taxonomy" id="2593652"/>
    <lineage>
        <taxon>Bacteria</taxon>
        <taxon>Bacillati</taxon>
        <taxon>Bacillota</taxon>
        <taxon>Bacilli</taxon>
        <taxon>Bacillales</taxon>
        <taxon>Bacillaceae</taxon>
        <taxon>Mangrovibacillus</taxon>
    </lineage>
</organism>
<dbReference type="RefSeq" id="WP_239672216.1">
    <property type="nucleotide sequence ID" value="NZ_CP049742.1"/>
</dbReference>
<dbReference type="InterPro" id="IPR012854">
    <property type="entry name" value="Cu_amine_oxidase-like_N"/>
</dbReference>
<protein>
    <submittedName>
        <fullName evidence="3">Copper amine oxidase N-terminal domain-containing protein</fullName>
    </submittedName>
</protein>